<dbReference type="Proteomes" id="UP000033684">
    <property type="component" value="Unassembled WGS sequence"/>
</dbReference>
<evidence type="ECO:0000256" key="6">
    <source>
        <dbReference type="ARBA" id="ARBA00023136"/>
    </source>
</evidence>
<dbReference type="PANTHER" id="PTHR38685">
    <property type="entry name" value="CELL DIVISION PROTEIN ZIPA"/>
    <property type="match status" value="1"/>
</dbReference>
<evidence type="ECO:0000259" key="11">
    <source>
        <dbReference type="SMART" id="SM00771"/>
    </source>
</evidence>
<dbReference type="SUPFAM" id="SSF64383">
    <property type="entry name" value="Cell-division protein ZipA, C-terminal domain"/>
    <property type="match status" value="1"/>
</dbReference>
<keyword evidence="6 9" id="KW-0472">Membrane</keyword>
<evidence type="ECO:0000256" key="2">
    <source>
        <dbReference type="ARBA" id="ARBA00022519"/>
    </source>
</evidence>
<proteinExistence type="inferred from homology"/>
<keyword evidence="7 8" id="KW-0131">Cell cycle</keyword>
<reference evidence="12 13" key="2">
    <citation type="journal article" date="2016" name="Microb. Ecol.">
        <title>Genome Characteristics of a Novel Type I Methanotroph (Sn10-6) Isolated from a Flooded Indian Rice Field.</title>
        <authorList>
            <person name="Rahalkar M.C."/>
            <person name="Pandit P.S."/>
            <person name="Dhakephalkar P.K."/>
            <person name="Pore S."/>
            <person name="Arora P."/>
            <person name="Kapse N."/>
        </authorList>
    </citation>
    <scope>NUCLEOTIDE SEQUENCE [LARGE SCALE GENOMIC DNA]</scope>
    <source>
        <strain evidence="12 13">Sn10-6</strain>
    </source>
</reference>
<keyword evidence="4 9" id="KW-0812">Transmembrane</keyword>
<keyword evidence="5 10" id="KW-1133">Transmembrane helix</keyword>
<dbReference type="InterPro" id="IPR036765">
    <property type="entry name" value="ZipA_FtsZ-bd_C_sf"/>
</dbReference>
<feature type="transmembrane region" description="Helical" evidence="10">
    <location>
        <begin position="6"/>
        <end position="27"/>
    </location>
</feature>
<organism evidence="12 13">
    <name type="scientific">Methylocucumis oryzae</name>
    <dbReference type="NCBI Taxonomy" id="1632867"/>
    <lineage>
        <taxon>Bacteria</taxon>
        <taxon>Pseudomonadati</taxon>
        <taxon>Pseudomonadota</taxon>
        <taxon>Gammaproteobacteria</taxon>
        <taxon>Methylococcales</taxon>
        <taxon>Methylococcaceae</taxon>
        <taxon>Methylocucumis</taxon>
    </lineage>
</organism>
<dbReference type="PATRIC" id="fig|1632867.3.peg.1768"/>
<keyword evidence="3 8" id="KW-0132">Cell division</keyword>
<dbReference type="InterPro" id="IPR011919">
    <property type="entry name" value="Cell_div_ZipA"/>
</dbReference>
<evidence type="ECO:0000256" key="4">
    <source>
        <dbReference type="ARBA" id="ARBA00022692"/>
    </source>
</evidence>
<accession>A0A0F3IMN3</accession>
<dbReference type="SMART" id="SM00771">
    <property type="entry name" value="ZipA_C"/>
    <property type="match status" value="1"/>
</dbReference>
<name>A0A0F3IMN3_9GAMM</name>
<dbReference type="PANTHER" id="PTHR38685:SF1">
    <property type="entry name" value="CELL DIVISION PROTEIN ZIPA"/>
    <property type="match status" value="1"/>
</dbReference>
<sequence>MDKELLRVVIIATGLFVILIMLAWHYFKNRKSPEESDFLFEQNFVDDIDESLIVHNENDDFDIVPIKPKSTAAVEPEQEHDELFFADEAFTDSFHYEPADIEQEEAEHEEPTPRFVAPEIIQFSIVAKHEHGFNGADLINAFRIAHLHYGAMQIFERLNAQNQMLYGVACMVEPGTFPNTDLEDFYCPGIVFFMQPGLLDEPLSVFDDLLEAIHIVATQLDGDILDHARKPLNNHTIQLIRQSL</sequence>
<dbReference type="OrthoDB" id="7054914at2"/>
<dbReference type="InterPro" id="IPR007449">
    <property type="entry name" value="ZipA_FtsZ-bd_C"/>
</dbReference>
<dbReference type="Pfam" id="PF04354">
    <property type="entry name" value="ZipA_C"/>
    <property type="match status" value="1"/>
</dbReference>
<dbReference type="AlphaFoldDB" id="A0A0F3IMN3"/>
<keyword evidence="13" id="KW-1185">Reference proteome</keyword>
<dbReference type="Gene3D" id="3.30.1400.10">
    <property type="entry name" value="ZipA, C-terminal FtsZ-binding domain"/>
    <property type="match status" value="1"/>
</dbReference>
<protein>
    <recommendedName>
        <fullName evidence="8">Cell division protein ZipA</fullName>
    </recommendedName>
</protein>
<evidence type="ECO:0000313" key="13">
    <source>
        <dbReference type="Proteomes" id="UP000033684"/>
    </source>
</evidence>
<evidence type="ECO:0000313" key="12">
    <source>
        <dbReference type="EMBL" id="KJV07788.1"/>
    </source>
</evidence>
<keyword evidence="2 9" id="KW-0997">Cell inner membrane</keyword>
<comment type="subcellular location">
    <subcellularLocation>
        <location evidence="9">Cell inner membrane</location>
        <topology evidence="9">Single-pass type I membrane protein</topology>
    </subcellularLocation>
</comment>
<dbReference type="GO" id="GO:0005886">
    <property type="term" value="C:plasma membrane"/>
    <property type="evidence" value="ECO:0007669"/>
    <property type="project" value="UniProtKB-SubCell"/>
</dbReference>
<evidence type="ECO:0000256" key="10">
    <source>
        <dbReference type="SAM" id="Phobius"/>
    </source>
</evidence>
<comment type="similarity">
    <text evidence="8">Belongs to the ZipA family.</text>
</comment>
<feature type="domain" description="ZipA C-terminal FtsZ-binding" evidence="11">
    <location>
        <begin position="117"/>
        <end position="244"/>
    </location>
</feature>
<dbReference type="RefSeq" id="WP_045778014.1">
    <property type="nucleotide sequence ID" value="NZ_LAJX01000017.1"/>
</dbReference>
<evidence type="ECO:0000256" key="7">
    <source>
        <dbReference type="ARBA" id="ARBA00023306"/>
    </source>
</evidence>
<evidence type="ECO:0000256" key="5">
    <source>
        <dbReference type="ARBA" id="ARBA00022989"/>
    </source>
</evidence>
<evidence type="ECO:0000256" key="8">
    <source>
        <dbReference type="RuleBase" id="RU003612"/>
    </source>
</evidence>
<evidence type="ECO:0000256" key="9">
    <source>
        <dbReference type="RuleBase" id="RU003613"/>
    </source>
</evidence>
<comment type="function">
    <text evidence="8">Essential cell division protein that stabilizes the FtsZ protofilaments by cross-linking them and that serves as a cytoplasmic membrane anchor for the Z ring. Also required for the recruitment to the septal ring of downstream cell division proteins.</text>
</comment>
<dbReference type="GO" id="GO:0032153">
    <property type="term" value="C:cell division site"/>
    <property type="evidence" value="ECO:0007669"/>
    <property type="project" value="TreeGrafter"/>
</dbReference>
<comment type="caution">
    <text evidence="12">The sequence shown here is derived from an EMBL/GenBank/DDBJ whole genome shotgun (WGS) entry which is preliminary data.</text>
</comment>
<dbReference type="EMBL" id="LAJX01000017">
    <property type="protein sequence ID" value="KJV07788.1"/>
    <property type="molecule type" value="Genomic_DNA"/>
</dbReference>
<dbReference type="GO" id="GO:0000917">
    <property type="term" value="P:division septum assembly"/>
    <property type="evidence" value="ECO:0007669"/>
    <property type="project" value="TreeGrafter"/>
</dbReference>
<evidence type="ECO:0000256" key="1">
    <source>
        <dbReference type="ARBA" id="ARBA00022475"/>
    </source>
</evidence>
<reference evidence="13" key="1">
    <citation type="submission" date="2015-03" db="EMBL/GenBank/DDBJ databases">
        <title>Draft genome sequence of a novel methanotroph (Sn10-6) isolated from flooded ricefield rhizosphere in India.</title>
        <authorList>
            <person name="Pandit P.S."/>
            <person name="Pore S.D."/>
            <person name="Arora P."/>
            <person name="Kapse N.G."/>
            <person name="Dhakephalkar P.K."/>
            <person name="Rahalkar M.C."/>
        </authorList>
    </citation>
    <scope>NUCLEOTIDE SEQUENCE [LARGE SCALE GENOMIC DNA]</scope>
    <source>
        <strain evidence="13">Sn10-6</strain>
    </source>
</reference>
<gene>
    <name evidence="12" type="ORF">VZ94_02405</name>
</gene>
<evidence type="ECO:0000256" key="3">
    <source>
        <dbReference type="ARBA" id="ARBA00022618"/>
    </source>
</evidence>
<keyword evidence="1 9" id="KW-1003">Cell membrane</keyword>